<dbReference type="GO" id="GO:0006152">
    <property type="term" value="P:purine nucleoside catabolic process"/>
    <property type="evidence" value="ECO:0007669"/>
    <property type="project" value="TreeGrafter"/>
</dbReference>
<dbReference type="GO" id="GO:0005829">
    <property type="term" value="C:cytosol"/>
    <property type="evidence" value="ECO:0007669"/>
    <property type="project" value="TreeGrafter"/>
</dbReference>
<dbReference type="PANTHER" id="PTHR12304">
    <property type="entry name" value="INOSINE-URIDINE PREFERRING NUCLEOSIDE HYDROLASE"/>
    <property type="match status" value="1"/>
</dbReference>
<reference evidence="5 6" key="1">
    <citation type="journal article" date="2013" name="Genome Announc.">
        <title>Complete genome sequence of Simiduia agarivorans SA1(T), a marine bacterium able to degrade a variety of polysaccharides.</title>
        <authorList>
            <person name="Lin S.Y."/>
            <person name="Shieh W.Y."/>
            <person name="Chen J.S."/>
            <person name="Tang S.L."/>
        </authorList>
    </citation>
    <scope>NUCLEOTIDE SEQUENCE [LARGE SCALE GENOMIC DNA]</scope>
    <source>
        <strain evidence="6">DSM 21679 / JCM 13881 / BCRC 17597 / SA1</strain>
    </source>
</reference>
<protein>
    <submittedName>
        <fullName evidence="5">Inosine/uridine-preferring nucleoside hydrolase</fullName>
    </submittedName>
</protein>
<dbReference type="Proteomes" id="UP000000466">
    <property type="component" value="Chromosome"/>
</dbReference>
<dbReference type="SUPFAM" id="SSF53590">
    <property type="entry name" value="Nucleoside hydrolase"/>
    <property type="match status" value="1"/>
</dbReference>
<evidence type="ECO:0000256" key="3">
    <source>
        <dbReference type="SAM" id="SignalP"/>
    </source>
</evidence>
<name>K4KMR7_SIMAS</name>
<proteinExistence type="predicted"/>
<dbReference type="AlphaFoldDB" id="K4KMR7"/>
<dbReference type="EMBL" id="CP003746">
    <property type="protein sequence ID" value="AFV00470.1"/>
    <property type="molecule type" value="Genomic_DNA"/>
</dbReference>
<dbReference type="OrthoDB" id="2530052at2"/>
<evidence type="ECO:0000259" key="4">
    <source>
        <dbReference type="Pfam" id="PF01156"/>
    </source>
</evidence>
<evidence type="ECO:0000256" key="1">
    <source>
        <dbReference type="ARBA" id="ARBA00022801"/>
    </source>
</evidence>
<dbReference type="eggNOG" id="COG1957">
    <property type="taxonomic scope" value="Bacteria"/>
</dbReference>
<dbReference type="RefSeq" id="WP_015048622.1">
    <property type="nucleotide sequence ID" value="NC_018868.3"/>
</dbReference>
<evidence type="ECO:0000313" key="6">
    <source>
        <dbReference type="Proteomes" id="UP000000466"/>
    </source>
</evidence>
<dbReference type="Gene3D" id="3.90.245.10">
    <property type="entry name" value="Ribonucleoside hydrolase-like"/>
    <property type="match status" value="1"/>
</dbReference>
<dbReference type="InterPro" id="IPR001910">
    <property type="entry name" value="Inosine/uridine_hydrolase_dom"/>
</dbReference>
<dbReference type="InterPro" id="IPR023186">
    <property type="entry name" value="IUNH"/>
</dbReference>
<dbReference type="KEGG" id="saga:M5M_16695"/>
<dbReference type="Pfam" id="PF01156">
    <property type="entry name" value="IU_nuc_hydro"/>
    <property type="match status" value="1"/>
</dbReference>
<dbReference type="GO" id="GO:0008477">
    <property type="term" value="F:purine nucleosidase activity"/>
    <property type="evidence" value="ECO:0007669"/>
    <property type="project" value="TreeGrafter"/>
</dbReference>
<feature type="signal peptide" evidence="3">
    <location>
        <begin position="1"/>
        <end position="24"/>
    </location>
</feature>
<keyword evidence="3" id="KW-0732">Signal</keyword>
<sequence length="303" mass="33481">MTRNDLLKLTIGLSVGCLAELALAKPVVIVDADTANEVDDLFAVARAAVASEWNLASVTAAQWQASHWSVPKSMEESHRLNQMILAHLGQSTPTYRGGPDRLYDWGDQAQHSAAAYEIIRQAKAMPSGQKLKVLALGALTNVASALLIEPAIGDKVAVYWLGSQYDFSSGTHAIDDFNCMMDMQALFKIFNSTVELHVLPLNVASALVMDFNTVRQKLAGKHPLADFLLQRWQQHIDPLKRERVVWDLALVSAVMRPDWAEETVITTPALLGGRQIKMYQSINARAIEADFYSALSAYFKRQS</sequence>
<keyword evidence="1 5" id="KW-0378">Hydrolase</keyword>
<organism evidence="5 6">
    <name type="scientific">Simiduia agarivorans (strain DSM 21679 / JCM 13881 / BCRC 17597 / SA1)</name>
    <dbReference type="NCBI Taxonomy" id="1117647"/>
    <lineage>
        <taxon>Bacteria</taxon>
        <taxon>Pseudomonadati</taxon>
        <taxon>Pseudomonadota</taxon>
        <taxon>Gammaproteobacteria</taxon>
        <taxon>Cellvibrionales</taxon>
        <taxon>Cellvibrionaceae</taxon>
        <taxon>Simiduia</taxon>
    </lineage>
</organism>
<keyword evidence="6" id="KW-1185">Reference proteome</keyword>
<dbReference type="HOGENOM" id="CLU_917968_0_0_6"/>
<gene>
    <name evidence="5" type="ordered locus">M5M_16695</name>
</gene>
<keyword evidence="2" id="KW-0326">Glycosidase</keyword>
<dbReference type="PANTHER" id="PTHR12304:SF4">
    <property type="entry name" value="URIDINE NUCLEOSIDASE"/>
    <property type="match status" value="1"/>
</dbReference>
<feature type="domain" description="Inosine/uridine-preferring nucleoside hydrolase" evidence="4">
    <location>
        <begin position="28"/>
        <end position="261"/>
    </location>
</feature>
<accession>K4KMR7</accession>
<feature type="chain" id="PRO_5003880809" evidence="3">
    <location>
        <begin position="25"/>
        <end position="303"/>
    </location>
</feature>
<dbReference type="InterPro" id="IPR036452">
    <property type="entry name" value="Ribo_hydro-like"/>
</dbReference>
<evidence type="ECO:0000256" key="2">
    <source>
        <dbReference type="ARBA" id="ARBA00023295"/>
    </source>
</evidence>
<dbReference type="STRING" id="1117647.M5M_16695"/>
<evidence type="ECO:0000313" key="5">
    <source>
        <dbReference type="EMBL" id="AFV00470.1"/>
    </source>
</evidence>